<keyword evidence="4" id="KW-1185">Reference proteome</keyword>
<keyword evidence="2" id="KW-0472">Membrane</keyword>
<accession>A0A1I2TVS3</accession>
<evidence type="ECO:0000313" key="4">
    <source>
        <dbReference type="Proteomes" id="UP000199229"/>
    </source>
</evidence>
<evidence type="ECO:0000256" key="1">
    <source>
        <dbReference type="SAM" id="MobiDB-lite"/>
    </source>
</evidence>
<dbReference type="OrthoDB" id="10006350at2"/>
<dbReference type="AlphaFoldDB" id="A0A1I2TVS3"/>
<evidence type="ECO:0000256" key="2">
    <source>
        <dbReference type="SAM" id="Phobius"/>
    </source>
</evidence>
<protein>
    <submittedName>
        <fullName evidence="3">Uncharacterized protein</fullName>
    </submittedName>
</protein>
<feature type="region of interest" description="Disordered" evidence="1">
    <location>
        <begin position="121"/>
        <end position="155"/>
    </location>
</feature>
<reference evidence="4" key="1">
    <citation type="submission" date="2016-10" db="EMBL/GenBank/DDBJ databases">
        <authorList>
            <person name="Varghese N."/>
            <person name="Submissions S."/>
        </authorList>
    </citation>
    <scope>NUCLEOTIDE SEQUENCE [LARGE SCALE GENOMIC DNA]</scope>
    <source>
        <strain evidence="4">Gh-105</strain>
    </source>
</reference>
<sequence>MSTFNPFAPRHIGSALSVGGLAALMIAGPLRPDIIALSSACLLGSLASFGAHACLNRRAPPAKGPQPRRAAPVAPEWEDAESWEIPQTRDARRSWDAARVLAANSWKMPLTPVAAAALPTPYLGSSQASGAPEPGQPEHRQALADMQGRRHTAGR</sequence>
<dbReference type="RefSeq" id="WP_091971040.1">
    <property type="nucleotide sequence ID" value="NZ_FOPM01000008.1"/>
</dbReference>
<dbReference type="EMBL" id="FOPM01000008">
    <property type="protein sequence ID" value="SFG68995.1"/>
    <property type="molecule type" value="Genomic_DNA"/>
</dbReference>
<proteinExistence type="predicted"/>
<feature type="transmembrane region" description="Helical" evidence="2">
    <location>
        <begin position="12"/>
        <end position="28"/>
    </location>
</feature>
<gene>
    <name evidence="3" type="ORF">SAMN05192565_10868</name>
</gene>
<keyword evidence="2" id="KW-1133">Transmembrane helix</keyword>
<dbReference type="STRING" id="582675.SAMN05192565_10868"/>
<evidence type="ECO:0000313" key="3">
    <source>
        <dbReference type="EMBL" id="SFG68995.1"/>
    </source>
</evidence>
<feature type="region of interest" description="Disordered" evidence="1">
    <location>
        <begin position="56"/>
        <end position="94"/>
    </location>
</feature>
<dbReference type="Proteomes" id="UP000199229">
    <property type="component" value="Unassembled WGS sequence"/>
</dbReference>
<name>A0A1I2TVS3_9HYPH</name>
<organism evidence="3 4">
    <name type="scientific">Methylobacterium gossipiicola</name>
    <dbReference type="NCBI Taxonomy" id="582675"/>
    <lineage>
        <taxon>Bacteria</taxon>
        <taxon>Pseudomonadati</taxon>
        <taxon>Pseudomonadota</taxon>
        <taxon>Alphaproteobacteria</taxon>
        <taxon>Hyphomicrobiales</taxon>
        <taxon>Methylobacteriaceae</taxon>
        <taxon>Methylobacterium</taxon>
    </lineage>
</organism>
<feature type="transmembrane region" description="Helical" evidence="2">
    <location>
        <begin position="34"/>
        <end position="55"/>
    </location>
</feature>
<keyword evidence="2" id="KW-0812">Transmembrane</keyword>